<dbReference type="Proteomes" id="UP001558652">
    <property type="component" value="Unassembled WGS sequence"/>
</dbReference>
<feature type="compositionally biased region" description="Low complexity" evidence="6">
    <location>
        <begin position="29"/>
        <end position="55"/>
    </location>
</feature>
<dbReference type="EMBL" id="JBFDAA010000012">
    <property type="protein sequence ID" value="KAL1123608.1"/>
    <property type="molecule type" value="Genomic_DNA"/>
</dbReference>
<feature type="domain" description="C2H2-type" evidence="7">
    <location>
        <begin position="111"/>
        <end position="145"/>
    </location>
</feature>
<evidence type="ECO:0000256" key="2">
    <source>
        <dbReference type="ARBA" id="ARBA00022723"/>
    </source>
</evidence>
<evidence type="ECO:0000256" key="6">
    <source>
        <dbReference type="SAM" id="MobiDB-lite"/>
    </source>
</evidence>
<evidence type="ECO:0000256" key="4">
    <source>
        <dbReference type="ARBA" id="ARBA00022833"/>
    </source>
</evidence>
<dbReference type="GO" id="GO:0008270">
    <property type="term" value="F:zinc ion binding"/>
    <property type="evidence" value="ECO:0007669"/>
    <property type="project" value="UniProtKB-KW"/>
</dbReference>
<keyword evidence="4" id="KW-0862">Zinc</keyword>
<evidence type="ECO:0000259" key="7">
    <source>
        <dbReference type="PROSITE" id="PS50157"/>
    </source>
</evidence>
<evidence type="ECO:0000256" key="5">
    <source>
        <dbReference type="PROSITE-ProRule" id="PRU00042"/>
    </source>
</evidence>
<organism evidence="8 9">
    <name type="scientific">Ranatra chinensis</name>
    <dbReference type="NCBI Taxonomy" id="642074"/>
    <lineage>
        <taxon>Eukaryota</taxon>
        <taxon>Metazoa</taxon>
        <taxon>Ecdysozoa</taxon>
        <taxon>Arthropoda</taxon>
        <taxon>Hexapoda</taxon>
        <taxon>Insecta</taxon>
        <taxon>Pterygota</taxon>
        <taxon>Neoptera</taxon>
        <taxon>Paraneoptera</taxon>
        <taxon>Hemiptera</taxon>
        <taxon>Heteroptera</taxon>
        <taxon>Panheteroptera</taxon>
        <taxon>Nepomorpha</taxon>
        <taxon>Nepidae</taxon>
        <taxon>Ranatrinae</taxon>
        <taxon>Ranatra</taxon>
    </lineage>
</organism>
<dbReference type="AlphaFoldDB" id="A0ABD0YUY9"/>
<dbReference type="PANTHER" id="PTHR12522:SF4">
    <property type="entry name" value="ZINC FINGER PROTEIN ELBOW"/>
    <property type="match status" value="1"/>
</dbReference>
<protein>
    <recommendedName>
        <fullName evidence="7">C2H2-type domain-containing protein</fullName>
    </recommendedName>
</protein>
<dbReference type="InterPro" id="IPR051520">
    <property type="entry name" value="Elbow/Noc_ZnFinger"/>
</dbReference>
<accession>A0ABD0YUY9</accession>
<name>A0ABD0YUY9_9HEMI</name>
<keyword evidence="2" id="KW-0479">Metal-binding</keyword>
<sequence length="215" mass="22892">MICCLFQLDAKKSPLALLAQTCSQIGADSPPSEKSSPGNSSVSSTSSSPKTSFKPYEGLEEKPQPKRKGEASPRSSPKQVPSQLMKEPCRDPYCAGCHLAALAAASSPQPYVCSWIGPDASYCGKRYPTSEELLAHLRTHTSESLLHRTYPTPPLSPLGPPPAAAARYHPYPKPPLLPPSALPAPPFPLAHHPALPPYLAPYAIYGAPRLGATHP</sequence>
<gene>
    <name evidence="8" type="ORF">AAG570_002684</name>
</gene>
<dbReference type="PROSITE" id="PS50157">
    <property type="entry name" value="ZINC_FINGER_C2H2_2"/>
    <property type="match status" value="1"/>
</dbReference>
<proteinExistence type="inferred from homology"/>
<reference evidence="8 9" key="1">
    <citation type="submission" date="2024-07" db="EMBL/GenBank/DDBJ databases">
        <title>Chromosome-level genome assembly of the water stick insect Ranatra chinensis (Heteroptera: Nepidae).</title>
        <authorList>
            <person name="Liu X."/>
        </authorList>
    </citation>
    <scope>NUCLEOTIDE SEQUENCE [LARGE SCALE GENOMIC DNA]</scope>
    <source>
        <strain evidence="8">Cailab_2021Rc</strain>
        <tissue evidence="8">Muscle</tissue>
    </source>
</reference>
<feature type="compositionally biased region" description="Polar residues" evidence="6">
    <location>
        <begin position="73"/>
        <end position="82"/>
    </location>
</feature>
<evidence type="ECO:0000256" key="1">
    <source>
        <dbReference type="ARBA" id="ARBA00010144"/>
    </source>
</evidence>
<dbReference type="InterPro" id="IPR013087">
    <property type="entry name" value="Znf_C2H2_type"/>
</dbReference>
<evidence type="ECO:0000313" key="9">
    <source>
        <dbReference type="Proteomes" id="UP001558652"/>
    </source>
</evidence>
<comment type="similarity">
    <text evidence="1">Belongs to the Elbow/Noc family.</text>
</comment>
<feature type="region of interest" description="Disordered" evidence="6">
    <location>
        <begin position="25"/>
        <end position="84"/>
    </location>
</feature>
<comment type="caution">
    <text evidence="8">The sequence shown here is derived from an EMBL/GenBank/DDBJ whole genome shotgun (WGS) entry which is preliminary data.</text>
</comment>
<keyword evidence="9" id="KW-1185">Reference proteome</keyword>
<keyword evidence="3 5" id="KW-0863">Zinc-finger</keyword>
<dbReference type="PANTHER" id="PTHR12522">
    <property type="entry name" value="ZINC-FINGER PROTEIN NOLZ1-RELATED"/>
    <property type="match status" value="1"/>
</dbReference>
<evidence type="ECO:0000256" key="3">
    <source>
        <dbReference type="ARBA" id="ARBA00022771"/>
    </source>
</evidence>
<evidence type="ECO:0000313" key="8">
    <source>
        <dbReference type="EMBL" id="KAL1123608.1"/>
    </source>
</evidence>
<feature type="compositionally biased region" description="Basic and acidic residues" evidence="6">
    <location>
        <begin position="57"/>
        <end position="71"/>
    </location>
</feature>
<dbReference type="Gene3D" id="3.30.160.60">
    <property type="entry name" value="Classic Zinc Finger"/>
    <property type="match status" value="1"/>
</dbReference>